<keyword evidence="5 10" id="KW-0812">Transmembrane</keyword>
<protein>
    <recommendedName>
        <fullName evidence="10">Large-conductance mechanosensitive channel</fullName>
    </recommendedName>
</protein>
<evidence type="ECO:0000256" key="9">
    <source>
        <dbReference type="ARBA" id="ARBA00023303"/>
    </source>
</evidence>
<accession>A0A401IQR9</accession>
<feature type="transmembrane region" description="Helical" evidence="10">
    <location>
        <begin position="73"/>
        <end position="90"/>
    </location>
</feature>
<dbReference type="InterPro" id="IPR036019">
    <property type="entry name" value="MscL_channel"/>
</dbReference>
<dbReference type="Proteomes" id="UP000286848">
    <property type="component" value="Unassembled WGS sequence"/>
</dbReference>
<evidence type="ECO:0000256" key="5">
    <source>
        <dbReference type="ARBA" id="ARBA00022692"/>
    </source>
</evidence>
<keyword evidence="6 10" id="KW-1133">Transmembrane helix</keyword>
<dbReference type="OrthoDB" id="9810350at2"/>
<comment type="function">
    <text evidence="10">Channel that opens in response to stretch forces in the membrane lipid bilayer. May participate in the regulation of osmotic pressure changes within the cell.</text>
</comment>
<keyword evidence="8 10" id="KW-0472">Membrane</keyword>
<dbReference type="RefSeq" id="WP_124974717.1">
    <property type="nucleotide sequence ID" value="NZ_BFFP01000003.1"/>
</dbReference>
<evidence type="ECO:0000256" key="2">
    <source>
        <dbReference type="ARBA" id="ARBA00007254"/>
    </source>
</evidence>
<dbReference type="GO" id="GO:0008381">
    <property type="term" value="F:mechanosensitive monoatomic ion channel activity"/>
    <property type="evidence" value="ECO:0007669"/>
    <property type="project" value="UniProtKB-UniRule"/>
</dbReference>
<keyword evidence="7 10" id="KW-0406">Ion transport</keyword>
<dbReference type="EMBL" id="BFFP01000003">
    <property type="protein sequence ID" value="GBG93844.1"/>
    <property type="molecule type" value="Genomic_DNA"/>
</dbReference>
<keyword evidence="3 10" id="KW-0813">Transport</keyword>
<comment type="similarity">
    <text evidence="2 10">Belongs to the MscL family.</text>
</comment>
<evidence type="ECO:0000256" key="1">
    <source>
        <dbReference type="ARBA" id="ARBA00004651"/>
    </source>
</evidence>
<dbReference type="InterPro" id="IPR001185">
    <property type="entry name" value="MS_channel"/>
</dbReference>
<proteinExistence type="inferred from homology"/>
<dbReference type="PANTHER" id="PTHR30266:SF2">
    <property type="entry name" value="LARGE-CONDUCTANCE MECHANOSENSITIVE CHANNEL"/>
    <property type="match status" value="1"/>
</dbReference>
<evidence type="ECO:0000313" key="11">
    <source>
        <dbReference type="EMBL" id="GBG93844.1"/>
    </source>
</evidence>
<evidence type="ECO:0000256" key="4">
    <source>
        <dbReference type="ARBA" id="ARBA00022475"/>
    </source>
</evidence>
<keyword evidence="4 10" id="KW-1003">Cell membrane</keyword>
<dbReference type="PRINTS" id="PR01264">
    <property type="entry name" value="MECHCHANNEL"/>
</dbReference>
<evidence type="ECO:0000256" key="10">
    <source>
        <dbReference type="HAMAP-Rule" id="MF_00115"/>
    </source>
</evidence>
<keyword evidence="12" id="KW-1185">Reference proteome</keyword>
<comment type="subcellular location">
    <subcellularLocation>
        <location evidence="1 10">Cell membrane</location>
        <topology evidence="1 10">Multi-pass membrane protein</topology>
    </subcellularLocation>
</comment>
<dbReference type="Pfam" id="PF01741">
    <property type="entry name" value="MscL"/>
    <property type="match status" value="1"/>
</dbReference>
<evidence type="ECO:0000256" key="6">
    <source>
        <dbReference type="ARBA" id="ARBA00022989"/>
    </source>
</evidence>
<dbReference type="GO" id="GO:0005886">
    <property type="term" value="C:plasma membrane"/>
    <property type="evidence" value="ECO:0007669"/>
    <property type="project" value="UniProtKB-SubCell"/>
</dbReference>
<dbReference type="NCBIfam" id="NF001842">
    <property type="entry name" value="PRK00567.1-3"/>
    <property type="match status" value="1"/>
</dbReference>
<dbReference type="PROSITE" id="PS01327">
    <property type="entry name" value="MSCL"/>
    <property type="match status" value="1"/>
</dbReference>
<gene>
    <name evidence="10 11" type="primary">mscL</name>
    <name evidence="11" type="ORF">LFYK43_03030</name>
</gene>
<dbReference type="HAMAP" id="MF_00115">
    <property type="entry name" value="MscL"/>
    <property type="match status" value="1"/>
</dbReference>
<dbReference type="InterPro" id="IPR037673">
    <property type="entry name" value="MSC/AndL"/>
</dbReference>
<name>A0A401IQR9_9LACO</name>
<comment type="caution">
    <text evidence="11">The sequence shown here is derived from an EMBL/GenBank/DDBJ whole genome shotgun (WGS) entry which is preliminary data.</text>
</comment>
<organism evidence="11 12">
    <name type="scientific">Ligilactobacillus salitolerans</name>
    <dbReference type="NCBI Taxonomy" id="1808352"/>
    <lineage>
        <taxon>Bacteria</taxon>
        <taxon>Bacillati</taxon>
        <taxon>Bacillota</taxon>
        <taxon>Bacilli</taxon>
        <taxon>Lactobacillales</taxon>
        <taxon>Lactobacillaceae</taxon>
        <taxon>Ligilactobacillus</taxon>
    </lineage>
</organism>
<dbReference type="InterPro" id="IPR019823">
    <property type="entry name" value="Mechanosensitive_channel_CS"/>
</dbReference>
<reference evidence="11 12" key="1">
    <citation type="journal article" date="2019" name="Int. J. Syst. Evol. Microbiol.">
        <title>Lactobacillus salitolerans sp. nov., a novel lactic acid bacterium isolated from spent mushroom substrates.</title>
        <authorList>
            <person name="Tohno M."/>
            <person name="Tanizawa Y."/>
            <person name="Kojima Y."/>
            <person name="Sakamoto M."/>
            <person name="Nakamura Y."/>
            <person name="Ohkuma M."/>
            <person name="Kobayashi H."/>
        </authorList>
    </citation>
    <scope>NUCLEOTIDE SEQUENCE [LARGE SCALE GENOMIC DNA]</scope>
    <source>
        <strain evidence="11 12">YK43</strain>
    </source>
</reference>
<feature type="transmembrane region" description="Helical" evidence="10">
    <location>
        <begin position="12"/>
        <end position="31"/>
    </location>
</feature>
<keyword evidence="9 10" id="KW-0407">Ion channel</keyword>
<dbReference type="SUPFAM" id="SSF81330">
    <property type="entry name" value="Gated mechanosensitive channel"/>
    <property type="match status" value="1"/>
</dbReference>
<evidence type="ECO:0000313" key="12">
    <source>
        <dbReference type="Proteomes" id="UP000286848"/>
    </source>
</evidence>
<evidence type="ECO:0000256" key="8">
    <source>
        <dbReference type="ARBA" id="ARBA00023136"/>
    </source>
</evidence>
<sequence>MIKEFRDFIMRGNVLDLAVGVIIGGAFTAVVTSLTKNLINPIISMFVGKADLSKLYFTILNAKFTYGSFLNDVINFLITAFVVFIIVKTVNRIMPSKKPDAPVVSKEELLLTQIRDLLRNSQ</sequence>
<evidence type="ECO:0000256" key="7">
    <source>
        <dbReference type="ARBA" id="ARBA00023065"/>
    </source>
</evidence>
<evidence type="ECO:0000256" key="3">
    <source>
        <dbReference type="ARBA" id="ARBA00022448"/>
    </source>
</evidence>
<dbReference type="Gene3D" id="1.10.1200.120">
    <property type="entry name" value="Large-conductance mechanosensitive channel, MscL, domain 1"/>
    <property type="match status" value="1"/>
</dbReference>
<dbReference type="AlphaFoldDB" id="A0A401IQR9"/>
<comment type="subunit">
    <text evidence="10">Homopentamer.</text>
</comment>
<dbReference type="PANTHER" id="PTHR30266">
    <property type="entry name" value="MECHANOSENSITIVE CHANNEL MSCL"/>
    <property type="match status" value="1"/>
</dbReference>
<dbReference type="NCBIfam" id="TIGR00220">
    <property type="entry name" value="mscL"/>
    <property type="match status" value="1"/>
</dbReference>